<evidence type="ECO:0000313" key="10">
    <source>
        <dbReference type="Proteomes" id="UP000636709"/>
    </source>
</evidence>
<dbReference type="SMART" id="SM00490">
    <property type="entry name" value="HELICc"/>
    <property type="match status" value="1"/>
</dbReference>
<keyword evidence="5" id="KW-0539">Nucleus</keyword>
<dbReference type="Pfam" id="PF00271">
    <property type="entry name" value="Helicase_C"/>
    <property type="match status" value="1"/>
</dbReference>
<comment type="subcellular location">
    <subcellularLocation>
        <location evidence="5">Nucleus</location>
    </subcellularLocation>
</comment>
<evidence type="ECO:0000259" key="8">
    <source>
        <dbReference type="PROSITE" id="PS51194"/>
    </source>
</evidence>
<gene>
    <name evidence="9" type="ORF">HU200_041429</name>
</gene>
<dbReference type="Pfam" id="PF16124">
    <property type="entry name" value="RecQ_Zn_bind"/>
    <property type="match status" value="1"/>
</dbReference>
<dbReference type="CDD" id="cd18794">
    <property type="entry name" value="SF2_C_RecQ"/>
    <property type="match status" value="1"/>
</dbReference>
<keyword evidence="5" id="KW-0547">Nucleotide-binding</keyword>
<feature type="domain" description="Helicase C-terminal" evidence="8">
    <location>
        <begin position="95"/>
        <end position="246"/>
    </location>
</feature>
<dbReference type="EMBL" id="JACEFO010001994">
    <property type="protein sequence ID" value="KAF8690067.1"/>
    <property type="molecule type" value="Genomic_DNA"/>
</dbReference>
<dbReference type="GO" id="GO:0005524">
    <property type="term" value="F:ATP binding"/>
    <property type="evidence" value="ECO:0007669"/>
    <property type="project" value="UniProtKB-KW"/>
</dbReference>
<keyword evidence="5" id="KW-0067">ATP-binding</keyword>
<dbReference type="PANTHER" id="PTHR13710:SF155">
    <property type="entry name" value="ATP-DEPENDENT DNA HELICASE Q-LIKE 3"/>
    <property type="match status" value="1"/>
</dbReference>
<feature type="region of interest" description="Disordered" evidence="6">
    <location>
        <begin position="532"/>
        <end position="603"/>
    </location>
</feature>
<dbReference type="NCBIfam" id="TIGR00614">
    <property type="entry name" value="recQ_fam"/>
    <property type="match status" value="1"/>
</dbReference>
<comment type="catalytic activity">
    <reaction evidence="4 5">
        <text>Couples ATP hydrolysis with the unwinding of duplex DNA by translocating in the 3'-5' direction.</text>
        <dbReference type="EC" id="5.6.2.4"/>
    </reaction>
</comment>
<comment type="caution">
    <text evidence="9">The sequence shown here is derived from an EMBL/GenBank/DDBJ whole genome shotgun (WGS) entry which is preliminary data.</text>
</comment>
<evidence type="ECO:0000256" key="2">
    <source>
        <dbReference type="ARBA" id="ARBA00022801"/>
    </source>
</evidence>
<evidence type="ECO:0000256" key="5">
    <source>
        <dbReference type="RuleBase" id="RU364117"/>
    </source>
</evidence>
<feature type="domain" description="Helicase ATP-binding" evidence="7">
    <location>
        <begin position="1"/>
        <end position="75"/>
    </location>
</feature>
<dbReference type="GO" id="GO:0005694">
    <property type="term" value="C:chromosome"/>
    <property type="evidence" value="ECO:0007669"/>
    <property type="project" value="TreeGrafter"/>
</dbReference>
<organism evidence="9 10">
    <name type="scientific">Digitaria exilis</name>
    <dbReference type="NCBI Taxonomy" id="1010633"/>
    <lineage>
        <taxon>Eukaryota</taxon>
        <taxon>Viridiplantae</taxon>
        <taxon>Streptophyta</taxon>
        <taxon>Embryophyta</taxon>
        <taxon>Tracheophyta</taxon>
        <taxon>Spermatophyta</taxon>
        <taxon>Magnoliopsida</taxon>
        <taxon>Liliopsida</taxon>
        <taxon>Poales</taxon>
        <taxon>Poaceae</taxon>
        <taxon>PACMAD clade</taxon>
        <taxon>Panicoideae</taxon>
        <taxon>Panicodae</taxon>
        <taxon>Paniceae</taxon>
        <taxon>Anthephorinae</taxon>
        <taxon>Digitaria</taxon>
    </lineage>
</organism>
<feature type="region of interest" description="Disordered" evidence="6">
    <location>
        <begin position="484"/>
        <end position="520"/>
    </location>
</feature>
<dbReference type="PROSITE" id="PS51192">
    <property type="entry name" value="HELICASE_ATP_BIND_1"/>
    <property type="match status" value="1"/>
</dbReference>
<dbReference type="GO" id="GO:0005737">
    <property type="term" value="C:cytoplasm"/>
    <property type="evidence" value="ECO:0007669"/>
    <property type="project" value="TreeGrafter"/>
</dbReference>
<dbReference type="InterPro" id="IPR014001">
    <property type="entry name" value="Helicase_ATP-bd"/>
</dbReference>
<proteinExistence type="inferred from homology"/>
<feature type="compositionally biased region" description="Low complexity" evidence="6">
    <location>
        <begin position="571"/>
        <end position="584"/>
    </location>
</feature>
<dbReference type="InterPro" id="IPR004589">
    <property type="entry name" value="DNA_helicase_ATP-dep_RecQ"/>
</dbReference>
<dbReference type="GO" id="GO:0009378">
    <property type="term" value="F:four-way junction helicase activity"/>
    <property type="evidence" value="ECO:0007669"/>
    <property type="project" value="TreeGrafter"/>
</dbReference>
<dbReference type="Gene3D" id="3.40.50.300">
    <property type="entry name" value="P-loop containing nucleotide triphosphate hydrolases"/>
    <property type="match status" value="2"/>
</dbReference>
<keyword evidence="2 5" id="KW-0378">Hydrolase</keyword>
<dbReference type="OrthoDB" id="10261556at2759"/>
<evidence type="ECO:0000256" key="3">
    <source>
        <dbReference type="ARBA" id="ARBA00022806"/>
    </source>
</evidence>
<comment type="catalytic activity">
    <reaction evidence="5">
        <text>ATP + H2O = ADP + phosphate + H(+)</text>
        <dbReference type="Rhea" id="RHEA:13065"/>
        <dbReference type="ChEBI" id="CHEBI:15377"/>
        <dbReference type="ChEBI" id="CHEBI:15378"/>
        <dbReference type="ChEBI" id="CHEBI:30616"/>
        <dbReference type="ChEBI" id="CHEBI:43474"/>
        <dbReference type="ChEBI" id="CHEBI:456216"/>
    </reaction>
</comment>
<dbReference type="GO" id="GO:0043138">
    <property type="term" value="F:3'-5' DNA helicase activity"/>
    <property type="evidence" value="ECO:0007669"/>
    <property type="project" value="UniProtKB-EC"/>
</dbReference>
<dbReference type="EC" id="5.6.2.4" evidence="5"/>
<keyword evidence="10" id="KW-1185">Reference proteome</keyword>
<comment type="similarity">
    <text evidence="1 5">Belongs to the helicase family. RecQ subfamily.</text>
</comment>
<dbReference type="GO" id="GO:0016787">
    <property type="term" value="F:hydrolase activity"/>
    <property type="evidence" value="ECO:0007669"/>
    <property type="project" value="UniProtKB-KW"/>
</dbReference>
<dbReference type="InterPro" id="IPR001650">
    <property type="entry name" value="Helicase_C-like"/>
</dbReference>
<dbReference type="PANTHER" id="PTHR13710">
    <property type="entry name" value="DNA HELICASE RECQ FAMILY MEMBER"/>
    <property type="match status" value="1"/>
</dbReference>
<accession>A0A835B7T1</accession>
<evidence type="ECO:0000259" key="7">
    <source>
        <dbReference type="PROSITE" id="PS51192"/>
    </source>
</evidence>
<evidence type="ECO:0000256" key="1">
    <source>
        <dbReference type="ARBA" id="ARBA00005446"/>
    </source>
</evidence>
<dbReference type="PROSITE" id="PS51194">
    <property type="entry name" value="HELICASE_CTER"/>
    <property type="match status" value="1"/>
</dbReference>
<evidence type="ECO:0000256" key="6">
    <source>
        <dbReference type="SAM" id="MobiDB-lite"/>
    </source>
</evidence>
<evidence type="ECO:0000313" key="9">
    <source>
        <dbReference type="EMBL" id="KAF8690067.1"/>
    </source>
</evidence>
<dbReference type="Proteomes" id="UP000636709">
    <property type="component" value="Unassembled WGS sequence"/>
</dbReference>
<dbReference type="SUPFAM" id="SSF52540">
    <property type="entry name" value="P-loop containing nucleoside triphosphate hydrolases"/>
    <property type="match status" value="2"/>
</dbReference>
<dbReference type="InterPro" id="IPR027417">
    <property type="entry name" value="P-loop_NTPase"/>
</dbReference>
<name>A0A835B7T1_9POAL</name>
<dbReference type="AlphaFoldDB" id="A0A835B7T1"/>
<evidence type="ECO:0000256" key="4">
    <source>
        <dbReference type="ARBA" id="ARBA00034617"/>
    </source>
</evidence>
<dbReference type="GO" id="GO:0005634">
    <property type="term" value="C:nucleus"/>
    <property type="evidence" value="ECO:0007669"/>
    <property type="project" value="UniProtKB-SubCell"/>
</dbReference>
<dbReference type="GO" id="GO:0000724">
    <property type="term" value="P:double-strand break repair via homologous recombination"/>
    <property type="evidence" value="ECO:0007669"/>
    <property type="project" value="TreeGrafter"/>
</dbReference>
<sequence>MAKLKKLYHRGLLGLVAIDEAHCISTWGHDFRPSYRKLSSLRKQFPDIPLLALTATAVPKVQKDVIASLCLQNPVILRASFNRPNIFYEVRYKDLLDDVYSDISNLLKSSGNVCSIIYYLERAACDDLSMHLSQQGVSSAAYHAGLNSKVRSSVLDDWLSSRTQVVVATGIDRQDVRIVCHFNLPKSMESFYQESGRAGRDQQPSRSILYYGLDDRRRMEFILRNTKTKKSQSSSSSSELSEKALADFSQIVDYCESSSCRRKKIIESFGEKVQPTLCQRSCDACKHPNLVSSRLEELRRVSNCRFSKISPVFQSSLVNQAQLDTEFWNREDEVSISAEDISDSDDGNEIVSNIAIAKIPAKAGLEAKFKALECAEKAYYQGKGQTKQQQGGGLVDKKSISQALRDACRKRLLDALGQAKLRLGNLPCDEAASATHLETECFKKYEKVGKTFYNSQVAATVRWLSSATSNQMHDRYRALIDQATDHGAPSSPDIVPESPPATTEAIGTRPGETSNYEANDKPQNIHKLEEMKHSDESAKTAAPSAGNMELPLPAIPSFREFLNQKGKDRASSSSNSNVGSQSSGIRRKSSGLVEKQACKKMKS</sequence>
<reference evidence="9" key="1">
    <citation type="submission" date="2020-07" db="EMBL/GenBank/DDBJ databases">
        <title>Genome sequence and genetic diversity analysis of an under-domesticated orphan crop, white fonio (Digitaria exilis).</title>
        <authorList>
            <person name="Bennetzen J.L."/>
            <person name="Chen S."/>
            <person name="Ma X."/>
            <person name="Wang X."/>
            <person name="Yssel A.E.J."/>
            <person name="Chaluvadi S.R."/>
            <person name="Johnson M."/>
            <person name="Gangashetty P."/>
            <person name="Hamidou F."/>
            <person name="Sanogo M.D."/>
            <person name="Zwaenepoel A."/>
            <person name="Wallace J."/>
            <person name="Van De Peer Y."/>
            <person name="Van Deynze A."/>
        </authorList>
    </citation>
    <scope>NUCLEOTIDE SEQUENCE</scope>
    <source>
        <tissue evidence="9">Leaves</tissue>
    </source>
</reference>
<dbReference type="FunFam" id="3.40.50.300:FF:002061">
    <property type="entry name" value="RecQ family DNA helicase"/>
    <property type="match status" value="1"/>
</dbReference>
<dbReference type="InterPro" id="IPR032284">
    <property type="entry name" value="RecQ_Zn-bd"/>
</dbReference>
<keyword evidence="3 5" id="KW-0347">Helicase</keyword>
<protein>
    <recommendedName>
        <fullName evidence="5">ATP-dependent DNA helicase</fullName>
        <ecNumber evidence="5">5.6.2.4</ecNumber>
    </recommendedName>
</protein>